<protein>
    <submittedName>
        <fullName evidence="2">LLM class F420-dependent oxidoreductase</fullName>
    </submittedName>
</protein>
<gene>
    <name evidence="2" type="ORF">BBK14_29330</name>
</gene>
<dbReference type="AlphaFoldDB" id="A0A1S1PGT9"/>
<accession>A0A1S1PGT9</accession>
<keyword evidence="3" id="KW-1185">Reference proteome</keyword>
<dbReference type="InterPro" id="IPR019910">
    <property type="entry name" value="Lucif-like_OxRdtase_MSMEG_4879"/>
</dbReference>
<dbReference type="OrthoDB" id="7054907at2"/>
<dbReference type="Proteomes" id="UP000179769">
    <property type="component" value="Unassembled WGS sequence"/>
</dbReference>
<dbReference type="EMBL" id="MAXA01000282">
    <property type="protein sequence ID" value="OHV19244.1"/>
    <property type="molecule type" value="Genomic_DNA"/>
</dbReference>
<evidence type="ECO:0000313" key="2">
    <source>
        <dbReference type="EMBL" id="OHV19244.1"/>
    </source>
</evidence>
<dbReference type="PANTHER" id="PTHR43244:SF2">
    <property type="entry name" value="CONSERVED HYPOTHETICAL ALANINE AND PROLINE-RICH PROTEIN"/>
    <property type="match status" value="1"/>
</dbReference>
<evidence type="ECO:0000259" key="1">
    <source>
        <dbReference type="Pfam" id="PF00296"/>
    </source>
</evidence>
<dbReference type="NCBIfam" id="TIGR03564">
    <property type="entry name" value="F420_MSMEG_4879"/>
    <property type="match status" value="1"/>
</dbReference>
<name>A0A1S1PGT9_9ACTN</name>
<dbReference type="InterPro" id="IPR036661">
    <property type="entry name" value="Luciferase-like_sf"/>
</dbReference>
<dbReference type="InterPro" id="IPR050564">
    <property type="entry name" value="F420-G6PD/mer"/>
</dbReference>
<dbReference type="InterPro" id="IPR011251">
    <property type="entry name" value="Luciferase-like_dom"/>
</dbReference>
<dbReference type="PANTHER" id="PTHR43244">
    <property type="match status" value="1"/>
</dbReference>
<comment type="caution">
    <text evidence="2">The sequence shown here is derived from an EMBL/GenBank/DDBJ whole genome shotgun (WGS) entry which is preliminary data.</text>
</comment>
<evidence type="ECO:0000313" key="3">
    <source>
        <dbReference type="Proteomes" id="UP000179769"/>
    </source>
</evidence>
<dbReference type="GO" id="GO:0016705">
    <property type="term" value="F:oxidoreductase activity, acting on paired donors, with incorporation or reduction of molecular oxygen"/>
    <property type="evidence" value="ECO:0007669"/>
    <property type="project" value="InterPro"/>
</dbReference>
<feature type="domain" description="Luciferase-like" evidence="1">
    <location>
        <begin position="3"/>
        <end position="284"/>
    </location>
</feature>
<dbReference type="Gene3D" id="3.20.20.30">
    <property type="entry name" value="Luciferase-like domain"/>
    <property type="match status" value="1"/>
</dbReference>
<dbReference type="Pfam" id="PF00296">
    <property type="entry name" value="Bac_luciferase"/>
    <property type="match status" value="1"/>
</dbReference>
<sequence>MRIGLMIGSDRDRQYRERVRGFIADAQSAEEAGFASMWMPQIPGYFDALTVVTLMGQATRRIELGTAVVPVQTRHPVVMAQQVLSTQAVCEGRFTLGIGPSHHWIIEDQLGLSYERPAHLVRNYLQVLNAAFAGPGRIDVDNDTYRVHSPLDVTDLVPTPTLIAALAPVMLRISGEQTSGTILWMADERAIGDYVVPRITKAATDAGRPAPRIVAGVPVALCPAGEVDAARSAANEVLGHADYSPNYKRLLDHGDARDVGDVMAVGDESAIVERLRGFRDAGVTDLAARVVALGADRAERVESQRRTQAFLATLCSQM</sequence>
<organism evidence="2 3">
    <name type="scientific">Parafrankia soli</name>
    <dbReference type="NCBI Taxonomy" id="2599596"/>
    <lineage>
        <taxon>Bacteria</taxon>
        <taxon>Bacillati</taxon>
        <taxon>Actinomycetota</taxon>
        <taxon>Actinomycetes</taxon>
        <taxon>Frankiales</taxon>
        <taxon>Frankiaceae</taxon>
        <taxon>Parafrankia</taxon>
    </lineage>
</organism>
<dbReference type="SUPFAM" id="SSF51679">
    <property type="entry name" value="Bacterial luciferase-like"/>
    <property type="match status" value="1"/>
</dbReference>
<proteinExistence type="predicted"/>
<dbReference type="RefSeq" id="WP_071067175.1">
    <property type="nucleotide sequence ID" value="NZ_MAXA01000282.1"/>
</dbReference>
<reference evidence="3" key="1">
    <citation type="submission" date="2016-07" db="EMBL/GenBank/DDBJ databases">
        <title>Frankia sp. NRRL B-16219 Genome sequencing.</title>
        <authorList>
            <person name="Ghodhbane-Gtari F."/>
            <person name="Swanson E."/>
            <person name="Gueddou A."/>
            <person name="Louati M."/>
            <person name="Nouioui I."/>
            <person name="Hezbri K."/>
            <person name="Abebe-Akele F."/>
            <person name="Simpson S."/>
            <person name="Morris K."/>
            <person name="Thomas K."/>
            <person name="Gtari M."/>
            <person name="Tisa L.S."/>
        </authorList>
    </citation>
    <scope>NUCLEOTIDE SEQUENCE [LARGE SCALE GENOMIC DNA]</scope>
    <source>
        <strain evidence="3">NRRL B-16219</strain>
    </source>
</reference>